<comment type="similarity">
    <text evidence="2">Belongs to the EamA transporter family.</text>
</comment>
<dbReference type="GO" id="GO:0016020">
    <property type="term" value="C:membrane"/>
    <property type="evidence" value="ECO:0007669"/>
    <property type="project" value="UniProtKB-SubCell"/>
</dbReference>
<evidence type="ECO:0000256" key="2">
    <source>
        <dbReference type="ARBA" id="ARBA00007362"/>
    </source>
</evidence>
<dbReference type="InterPro" id="IPR050638">
    <property type="entry name" value="AA-Vitamin_Transporters"/>
</dbReference>
<evidence type="ECO:0000259" key="7">
    <source>
        <dbReference type="Pfam" id="PF00892"/>
    </source>
</evidence>
<evidence type="ECO:0000256" key="5">
    <source>
        <dbReference type="ARBA" id="ARBA00023136"/>
    </source>
</evidence>
<feature type="transmembrane region" description="Helical" evidence="6">
    <location>
        <begin position="208"/>
        <end position="225"/>
    </location>
</feature>
<keyword evidence="4 6" id="KW-1133">Transmembrane helix</keyword>
<evidence type="ECO:0000256" key="1">
    <source>
        <dbReference type="ARBA" id="ARBA00004127"/>
    </source>
</evidence>
<feature type="transmembrane region" description="Helical" evidence="6">
    <location>
        <begin position="116"/>
        <end position="135"/>
    </location>
</feature>
<dbReference type="Proteomes" id="UP000037146">
    <property type="component" value="Unassembled WGS sequence"/>
</dbReference>
<protein>
    <recommendedName>
        <fullName evidence="7">EamA domain-containing protein</fullName>
    </recommendedName>
</protein>
<evidence type="ECO:0000313" key="8">
    <source>
        <dbReference type="EMBL" id="KMY48487.1"/>
    </source>
</evidence>
<dbReference type="STRING" id="1679170.AC625_02290"/>
<dbReference type="AlphaFoldDB" id="A0A0K9GQH2"/>
<reference evidence="9" key="1">
    <citation type="submission" date="2015-07" db="EMBL/GenBank/DDBJ databases">
        <title>Genome sequencing project for genomic taxonomy and phylogenomics of Bacillus-like bacteria.</title>
        <authorList>
            <person name="Liu B."/>
            <person name="Wang J."/>
            <person name="Zhu Y."/>
            <person name="Liu G."/>
            <person name="Chen Q."/>
            <person name="Chen Z."/>
            <person name="Lan J."/>
            <person name="Che J."/>
            <person name="Ge C."/>
            <person name="Shi H."/>
            <person name="Pan Z."/>
            <person name="Liu X."/>
        </authorList>
    </citation>
    <scope>NUCLEOTIDE SEQUENCE [LARGE SCALE GENOMIC DNA]</scope>
    <source>
        <strain evidence="9">FJAT-27997</strain>
    </source>
</reference>
<evidence type="ECO:0000256" key="3">
    <source>
        <dbReference type="ARBA" id="ARBA00022692"/>
    </source>
</evidence>
<keyword evidence="3 6" id="KW-0812">Transmembrane</keyword>
<gene>
    <name evidence="8" type="ORF">AC625_02290</name>
</gene>
<dbReference type="EMBL" id="LFZW01000001">
    <property type="protein sequence ID" value="KMY48487.1"/>
    <property type="molecule type" value="Genomic_DNA"/>
</dbReference>
<comment type="subcellular location">
    <subcellularLocation>
        <location evidence="1">Endomembrane system</location>
        <topology evidence="1">Multi-pass membrane protein</topology>
    </subcellularLocation>
</comment>
<evidence type="ECO:0000256" key="6">
    <source>
        <dbReference type="SAM" id="Phobius"/>
    </source>
</evidence>
<evidence type="ECO:0000256" key="4">
    <source>
        <dbReference type="ARBA" id="ARBA00022989"/>
    </source>
</evidence>
<dbReference type="PANTHER" id="PTHR32322">
    <property type="entry name" value="INNER MEMBRANE TRANSPORTER"/>
    <property type="match status" value="1"/>
</dbReference>
<sequence>MWVLLAILTSLCFGINNTVFKISNGKGISKVHVQFFFYLVAFIMTVSFGLLNSRFHPNWLSLILGSAIGILNANGNIQMSRAFEKGPASLTSPLIAANAIFPVIGAALIFGEHLSFIQGIGVFCMLVAAVVIQYAPHAKTDIQYGSWIFHIVLAILSFGILGILMQTSSHLQIQPLDVLTSMYFGGTVYLFITMLVKKQKIQRLEIKTGGLVGCLSIVGYASYFYALNTGIASIIFPIVSLNCLIVVFAGCYLYKEKLKMYQVAGVLVALLGIILTKI</sequence>
<keyword evidence="5 6" id="KW-0472">Membrane</keyword>
<dbReference type="Pfam" id="PF00892">
    <property type="entry name" value="EamA"/>
    <property type="match status" value="2"/>
</dbReference>
<accession>A0A0K9GQH2</accession>
<name>A0A0K9GQH2_9BACI</name>
<dbReference type="PANTHER" id="PTHR32322:SF2">
    <property type="entry name" value="EAMA DOMAIN-CONTAINING PROTEIN"/>
    <property type="match status" value="1"/>
</dbReference>
<dbReference type="PATRIC" id="fig|1679170.3.peg.451"/>
<proteinExistence type="inferred from homology"/>
<dbReference type="InterPro" id="IPR000620">
    <property type="entry name" value="EamA_dom"/>
</dbReference>
<dbReference type="Gene3D" id="1.10.3730.20">
    <property type="match status" value="2"/>
</dbReference>
<feature type="domain" description="EamA" evidence="7">
    <location>
        <begin position="146"/>
        <end position="276"/>
    </location>
</feature>
<feature type="transmembrane region" description="Helical" evidence="6">
    <location>
        <begin position="231"/>
        <end position="253"/>
    </location>
</feature>
<feature type="transmembrane region" description="Helical" evidence="6">
    <location>
        <begin position="178"/>
        <end position="196"/>
    </location>
</feature>
<organism evidence="8 9">
    <name type="scientific">Peribacillus loiseleuriae</name>
    <dbReference type="NCBI Taxonomy" id="1679170"/>
    <lineage>
        <taxon>Bacteria</taxon>
        <taxon>Bacillati</taxon>
        <taxon>Bacillota</taxon>
        <taxon>Bacilli</taxon>
        <taxon>Bacillales</taxon>
        <taxon>Bacillaceae</taxon>
        <taxon>Peribacillus</taxon>
    </lineage>
</organism>
<dbReference type="SUPFAM" id="SSF103481">
    <property type="entry name" value="Multidrug resistance efflux transporter EmrE"/>
    <property type="match status" value="2"/>
</dbReference>
<feature type="transmembrane region" description="Helical" evidence="6">
    <location>
        <begin position="147"/>
        <end position="166"/>
    </location>
</feature>
<dbReference type="InterPro" id="IPR037185">
    <property type="entry name" value="EmrE-like"/>
</dbReference>
<feature type="transmembrane region" description="Helical" evidence="6">
    <location>
        <begin position="88"/>
        <end position="110"/>
    </location>
</feature>
<evidence type="ECO:0000313" key="9">
    <source>
        <dbReference type="Proteomes" id="UP000037146"/>
    </source>
</evidence>
<dbReference type="RefSeq" id="WP_049679811.1">
    <property type="nucleotide sequence ID" value="NZ_LFZW01000001.1"/>
</dbReference>
<comment type="caution">
    <text evidence="8">The sequence shown here is derived from an EMBL/GenBank/DDBJ whole genome shotgun (WGS) entry which is preliminary data.</text>
</comment>
<feature type="domain" description="EamA" evidence="7">
    <location>
        <begin position="1"/>
        <end position="132"/>
    </location>
</feature>
<feature type="transmembrane region" description="Helical" evidence="6">
    <location>
        <begin position="31"/>
        <end position="51"/>
    </location>
</feature>
<dbReference type="OrthoDB" id="9806718at2"/>
<keyword evidence="9" id="KW-1185">Reference proteome</keyword>